<evidence type="ECO:0000256" key="1">
    <source>
        <dbReference type="SAM" id="Phobius"/>
    </source>
</evidence>
<evidence type="ECO:0000313" key="4">
    <source>
        <dbReference type="Proteomes" id="UP001054837"/>
    </source>
</evidence>
<organism evidence="3 4">
    <name type="scientific">Caerostris darwini</name>
    <dbReference type="NCBI Taxonomy" id="1538125"/>
    <lineage>
        <taxon>Eukaryota</taxon>
        <taxon>Metazoa</taxon>
        <taxon>Ecdysozoa</taxon>
        <taxon>Arthropoda</taxon>
        <taxon>Chelicerata</taxon>
        <taxon>Arachnida</taxon>
        <taxon>Araneae</taxon>
        <taxon>Araneomorphae</taxon>
        <taxon>Entelegynae</taxon>
        <taxon>Araneoidea</taxon>
        <taxon>Araneidae</taxon>
        <taxon>Caerostris</taxon>
    </lineage>
</organism>
<dbReference type="Pfam" id="PF00685">
    <property type="entry name" value="Sulfotransfer_1"/>
    <property type="match status" value="1"/>
</dbReference>
<gene>
    <name evidence="3" type="primary">Chst1</name>
    <name evidence="3" type="ORF">CDAR_453541</name>
</gene>
<feature type="domain" description="FHA" evidence="2">
    <location>
        <begin position="193"/>
        <end position="256"/>
    </location>
</feature>
<dbReference type="GO" id="GO:0001517">
    <property type="term" value="F:N-acetylglucosamine 6-O-sulfotransferase activity"/>
    <property type="evidence" value="ECO:0007669"/>
    <property type="project" value="TreeGrafter"/>
</dbReference>
<reference evidence="3 4" key="1">
    <citation type="submission" date="2021-06" db="EMBL/GenBank/DDBJ databases">
        <title>Caerostris darwini draft genome.</title>
        <authorList>
            <person name="Kono N."/>
            <person name="Arakawa K."/>
        </authorList>
    </citation>
    <scope>NUCLEOTIDE SEQUENCE [LARGE SCALE GENOMIC DNA]</scope>
</reference>
<dbReference type="PANTHER" id="PTHR10704">
    <property type="entry name" value="CARBOHYDRATE SULFOTRANSFERASE"/>
    <property type="match status" value="1"/>
</dbReference>
<dbReference type="Proteomes" id="UP001054837">
    <property type="component" value="Unassembled WGS sequence"/>
</dbReference>
<feature type="transmembrane region" description="Helical" evidence="1">
    <location>
        <begin position="171"/>
        <end position="191"/>
    </location>
</feature>
<proteinExistence type="predicted"/>
<evidence type="ECO:0000313" key="3">
    <source>
        <dbReference type="EMBL" id="GIY41394.1"/>
    </source>
</evidence>
<dbReference type="InterPro" id="IPR027417">
    <property type="entry name" value="P-loop_NTPase"/>
</dbReference>
<dbReference type="AlphaFoldDB" id="A0AAV4T876"/>
<dbReference type="PROSITE" id="PS50006">
    <property type="entry name" value="FHA_DOMAIN"/>
    <property type="match status" value="1"/>
</dbReference>
<dbReference type="GO" id="GO:0006044">
    <property type="term" value="P:N-acetylglucosamine metabolic process"/>
    <property type="evidence" value="ECO:0007669"/>
    <property type="project" value="TreeGrafter"/>
</dbReference>
<dbReference type="InterPro" id="IPR000253">
    <property type="entry name" value="FHA_dom"/>
</dbReference>
<keyword evidence="1" id="KW-1133">Transmembrane helix</keyword>
<dbReference type="SUPFAM" id="SSF52540">
    <property type="entry name" value="P-loop containing nucleoside triphosphate hydrolases"/>
    <property type="match status" value="1"/>
</dbReference>
<dbReference type="EMBL" id="BPLQ01009055">
    <property type="protein sequence ID" value="GIY41394.1"/>
    <property type="molecule type" value="Genomic_DNA"/>
</dbReference>
<keyword evidence="1" id="KW-0812">Transmembrane</keyword>
<evidence type="ECO:0000259" key="2">
    <source>
        <dbReference type="PROSITE" id="PS50006"/>
    </source>
</evidence>
<protein>
    <recommendedName>
        <fullName evidence="2">FHA domain-containing protein</fullName>
    </recommendedName>
</protein>
<dbReference type="InterPro" id="IPR000863">
    <property type="entry name" value="Sulfotransferase_dom"/>
</dbReference>
<dbReference type="GO" id="GO:0006790">
    <property type="term" value="P:sulfur compound metabolic process"/>
    <property type="evidence" value="ECO:0007669"/>
    <property type="project" value="TreeGrafter"/>
</dbReference>
<name>A0AAV4T876_9ARAC</name>
<accession>A0AAV4T876</accession>
<sequence>MERHGYASVDHPCEPNVPVERLVQRALLLTTKHYLFRHDVPHKKMKGLLLYLHRKLFLLLYISEESLCTQIPSLRLSSRSDYPRRIASSHVQKPASSLSAGPSNTSIPEQAFAFEIMNCKGACKRSLVYSNKFKTAFYHFHKKMLALSRSVNAVSSQNLNRKWLQSYRSKFGHRLLVVLLGFCTLFVLSYVTTNVGRHPRFTHPVTCPATLRTWMSSSKRLPKLHVLLLSYPRSGSSFLGDLLQSYSGAFYHFEPLHYFGNIVAHNQLDTARKLLHDLFTCDYRDWASFPEWAWFNSDFLTFRRNKRYWQICTHKDSSRMLCYNICFLAVACRNSPVQIIKTIRMTASEAGKLMEEYKDLNLKVIHLVRDPRGTMNSRQQKDIAAWCGKYKACSSSQTFCNLVNEDLKQACELQKRYPNRYYLLRYEDLALDPPQITEKLFKFLDIGPVPSEVAQFLETHTQGATHHSSNSFLQPPYRTVRNSTQAALEWCRKMKLTDIQRVQRSCYVVLNKLGYKLVNNTDLSADDVIGEASNICMSH</sequence>
<dbReference type="Gene3D" id="3.40.50.300">
    <property type="entry name" value="P-loop containing nucleotide triphosphate hydrolases"/>
    <property type="match status" value="1"/>
</dbReference>
<keyword evidence="1" id="KW-0472">Membrane</keyword>
<dbReference type="PANTHER" id="PTHR10704:SF44">
    <property type="entry name" value="LD35051P-RELATED"/>
    <property type="match status" value="1"/>
</dbReference>
<comment type="caution">
    <text evidence="3">The sequence shown here is derived from an EMBL/GenBank/DDBJ whole genome shotgun (WGS) entry which is preliminary data.</text>
</comment>
<dbReference type="InterPro" id="IPR051135">
    <property type="entry name" value="Gal/GlcNAc/GalNAc_ST"/>
</dbReference>
<keyword evidence="4" id="KW-1185">Reference proteome</keyword>